<reference evidence="1 2" key="1">
    <citation type="submission" date="2020-11" db="EMBL/GenBank/DDBJ databases">
        <authorList>
            <person name="Peeters C."/>
        </authorList>
    </citation>
    <scope>NUCLEOTIDE SEQUENCE [LARGE SCALE GENOMIC DNA]</scope>
    <source>
        <strain evidence="1 2">LMG 8286</strain>
    </source>
</reference>
<dbReference type="Proteomes" id="UP000789359">
    <property type="component" value="Unassembled WGS sequence"/>
</dbReference>
<accession>A0ABM8Q0Y4</accession>
<dbReference type="EMBL" id="CAJHOE010000001">
    <property type="protein sequence ID" value="CAD7286444.1"/>
    <property type="molecule type" value="Genomic_DNA"/>
</dbReference>
<evidence type="ECO:0000313" key="2">
    <source>
        <dbReference type="Proteomes" id="UP000789359"/>
    </source>
</evidence>
<name>A0ABM8Q0Y4_9BACT</name>
<evidence type="ECO:0000313" key="1">
    <source>
        <dbReference type="EMBL" id="CAD7286444.1"/>
    </source>
</evidence>
<protein>
    <submittedName>
        <fullName evidence="1">Uncharacterized protein</fullName>
    </submittedName>
</protein>
<keyword evidence="2" id="KW-1185">Reference proteome</keyword>
<sequence>MQDKDYLFRIDPAASASYNMYKASQKDGEGSFLDFLLKYDSNAANEGDFSSVLGKGENAKMISSLMSNSSVSPEALSSAIKNNTQDEADNLLSGLLNSSMKNLDMLNSRAHEIINDALNSKLITDEQKQLIASKYTEFSKETDK</sequence>
<comment type="caution">
    <text evidence="1">The sequence shown here is derived from an EMBL/GenBank/DDBJ whole genome shotgun (WGS) entry which is preliminary data.</text>
</comment>
<organism evidence="1 2">
    <name type="scientific">Campylobacter suis</name>
    <dbReference type="NCBI Taxonomy" id="2790657"/>
    <lineage>
        <taxon>Bacteria</taxon>
        <taxon>Pseudomonadati</taxon>
        <taxon>Campylobacterota</taxon>
        <taxon>Epsilonproteobacteria</taxon>
        <taxon>Campylobacterales</taxon>
        <taxon>Campylobacteraceae</taxon>
        <taxon>Campylobacter</taxon>
    </lineage>
</organism>
<proteinExistence type="predicted"/>
<dbReference type="RefSeq" id="WP_230056079.1">
    <property type="nucleotide sequence ID" value="NZ_CAJHOE010000001.1"/>
</dbReference>
<gene>
    <name evidence="1" type="ORF">LMG8286_00277</name>
</gene>